<dbReference type="InterPro" id="IPR017927">
    <property type="entry name" value="FAD-bd_FR_type"/>
</dbReference>
<dbReference type="AlphaFoldDB" id="A0A9D4QNM6"/>
<dbReference type="GO" id="GO:0043020">
    <property type="term" value="C:NADPH oxidase complex"/>
    <property type="evidence" value="ECO:0007669"/>
    <property type="project" value="TreeGrafter"/>
</dbReference>
<dbReference type="InterPro" id="IPR013112">
    <property type="entry name" value="FAD-bd_8"/>
</dbReference>
<dbReference type="GO" id="GO:0042742">
    <property type="term" value="P:defense response to bacterium"/>
    <property type="evidence" value="ECO:0007669"/>
    <property type="project" value="UniProtKB-ARBA"/>
</dbReference>
<organism evidence="11 12">
    <name type="scientific">Dreissena polymorpha</name>
    <name type="common">Zebra mussel</name>
    <name type="synonym">Mytilus polymorpha</name>
    <dbReference type="NCBI Taxonomy" id="45954"/>
    <lineage>
        <taxon>Eukaryota</taxon>
        <taxon>Metazoa</taxon>
        <taxon>Spiralia</taxon>
        <taxon>Lophotrochozoa</taxon>
        <taxon>Mollusca</taxon>
        <taxon>Bivalvia</taxon>
        <taxon>Autobranchia</taxon>
        <taxon>Heteroconchia</taxon>
        <taxon>Euheterodonta</taxon>
        <taxon>Imparidentia</taxon>
        <taxon>Neoheterodontei</taxon>
        <taxon>Myida</taxon>
        <taxon>Dreissenoidea</taxon>
        <taxon>Dreissenidae</taxon>
        <taxon>Dreissena</taxon>
    </lineage>
</organism>
<dbReference type="GO" id="GO:0046872">
    <property type="term" value="F:metal ion binding"/>
    <property type="evidence" value="ECO:0007669"/>
    <property type="project" value="UniProtKB-KW"/>
</dbReference>
<dbReference type="PANTHER" id="PTHR11972">
    <property type="entry name" value="NADPH OXIDASE"/>
    <property type="match status" value="1"/>
</dbReference>
<comment type="subcellular location">
    <subcellularLocation>
        <location evidence="1">Membrane</location>
        <topology evidence="1">Multi-pass membrane protein</topology>
    </subcellularLocation>
</comment>
<dbReference type="SUPFAM" id="SSF63380">
    <property type="entry name" value="Riboflavin synthase domain-like"/>
    <property type="match status" value="1"/>
</dbReference>
<evidence type="ECO:0000256" key="6">
    <source>
        <dbReference type="ARBA" id="ARBA00022857"/>
    </source>
</evidence>
<evidence type="ECO:0000256" key="8">
    <source>
        <dbReference type="ARBA" id="ARBA00023002"/>
    </source>
</evidence>
<keyword evidence="6" id="KW-0521">NADP</keyword>
<dbReference type="FunFam" id="2.40.30.10:FF:000059">
    <property type="entry name" value="dual oxidase isoform X1"/>
    <property type="match status" value="1"/>
</dbReference>
<dbReference type="PANTHER" id="PTHR11972:SF208">
    <property type="entry name" value="DUAL OXIDASE-LIKE PROTEIN"/>
    <property type="match status" value="1"/>
</dbReference>
<keyword evidence="2" id="KW-0285">Flavoprotein</keyword>
<keyword evidence="7" id="KW-1133">Transmembrane helix</keyword>
<keyword evidence="8" id="KW-0560">Oxidoreductase</keyword>
<dbReference type="Proteomes" id="UP000828390">
    <property type="component" value="Unassembled WGS sequence"/>
</dbReference>
<evidence type="ECO:0000256" key="5">
    <source>
        <dbReference type="ARBA" id="ARBA00022827"/>
    </source>
</evidence>
<dbReference type="Gene3D" id="2.40.30.10">
    <property type="entry name" value="Translation factors"/>
    <property type="match status" value="1"/>
</dbReference>
<sequence>MYAFALSPKSDVLGLTFKCPSNFEYKSGQWVRIACLELGKSEYHPFTLTSAPNEQHLSHHIRAVGPWTINMRKTYEVNNRVDKPFPKVRVVLVSLRSLEQNRNSFLEVELLT</sequence>
<keyword evidence="3" id="KW-0812">Transmembrane</keyword>
<reference evidence="11" key="1">
    <citation type="journal article" date="2019" name="bioRxiv">
        <title>The Genome of the Zebra Mussel, Dreissena polymorpha: A Resource for Invasive Species Research.</title>
        <authorList>
            <person name="McCartney M.A."/>
            <person name="Auch B."/>
            <person name="Kono T."/>
            <person name="Mallez S."/>
            <person name="Zhang Y."/>
            <person name="Obille A."/>
            <person name="Becker A."/>
            <person name="Abrahante J.E."/>
            <person name="Garbe J."/>
            <person name="Badalamenti J.P."/>
            <person name="Herman A."/>
            <person name="Mangelson H."/>
            <person name="Liachko I."/>
            <person name="Sullivan S."/>
            <person name="Sone E.D."/>
            <person name="Koren S."/>
            <person name="Silverstein K.A.T."/>
            <person name="Beckman K.B."/>
            <person name="Gohl D.M."/>
        </authorList>
    </citation>
    <scope>NUCLEOTIDE SEQUENCE</scope>
    <source>
        <strain evidence="11">Duluth1</strain>
        <tissue evidence="11">Whole animal</tissue>
    </source>
</reference>
<dbReference type="PROSITE" id="PS51384">
    <property type="entry name" value="FAD_FR"/>
    <property type="match status" value="1"/>
</dbReference>
<dbReference type="EMBL" id="JAIWYP010000004">
    <property type="protein sequence ID" value="KAH3836685.1"/>
    <property type="molecule type" value="Genomic_DNA"/>
</dbReference>
<dbReference type="GO" id="GO:0016175">
    <property type="term" value="F:superoxide-generating NAD(P)H oxidase activity"/>
    <property type="evidence" value="ECO:0007669"/>
    <property type="project" value="UniProtKB-ARBA"/>
</dbReference>
<proteinExistence type="predicted"/>
<dbReference type="GO" id="GO:0042554">
    <property type="term" value="P:superoxide anion generation"/>
    <property type="evidence" value="ECO:0007669"/>
    <property type="project" value="TreeGrafter"/>
</dbReference>
<evidence type="ECO:0000256" key="1">
    <source>
        <dbReference type="ARBA" id="ARBA00004141"/>
    </source>
</evidence>
<keyword evidence="5" id="KW-0274">FAD</keyword>
<evidence type="ECO:0000259" key="10">
    <source>
        <dbReference type="PROSITE" id="PS51384"/>
    </source>
</evidence>
<dbReference type="GO" id="GO:0009653">
    <property type="term" value="P:anatomical structure morphogenesis"/>
    <property type="evidence" value="ECO:0007669"/>
    <property type="project" value="UniProtKB-ARBA"/>
</dbReference>
<evidence type="ECO:0000256" key="7">
    <source>
        <dbReference type="ARBA" id="ARBA00022989"/>
    </source>
</evidence>
<protein>
    <recommendedName>
        <fullName evidence="10">FAD-binding FR-type domain-containing protein</fullName>
    </recommendedName>
</protein>
<comment type="caution">
    <text evidence="11">The sequence shown here is derived from an EMBL/GenBank/DDBJ whole genome shotgun (WGS) entry which is preliminary data.</text>
</comment>
<keyword evidence="9" id="KW-0472">Membrane</keyword>
<evidence type="ECO:0000313" key="11">
    <source>
        <dbReference type="EMBL" id="KAH3836685.1"/>
    </source>
</evidence>
<dbReference type="InterPro" id="IPR050369">
    <property type="entry name" value="RBOH/FRE"/>
</dbReference>
<keyword evidence="4" id="KW-0479">Metal-binding</keyword>
<evidence type="ECO:0000256" key="2">
    <source>
        <dbReference type="ARBA" id="ARBA00022630"/>
    </source>
</evidence>
<evidence type="ECO:0000256" key="9">
    <source>
        <dbReference type="ARBA" id="ARBA00023136"/>
    </source>
</evidence>
<reference evidence="11" key="2">
    <citation type="submission" date="2020-11" db="EMBL/GenBank/DDBJ databases">
        <authorList>
            <person name="McCartney M.A."/>
            <person name="Auch B."/>
            <person name="Kono T."/>
            <person name="Mallez S."/>
            <person name="Becker A."/>
            <person name="Gohl D.M."/>
            <person name="Silverstein K.A.T."/>
            <person name="Koren S."/>
            <person name="Bechman K.B."/>
            <person name="Herman A."/>
            <person name="Abrahante J.E."/>
            <person name="Garbe J."/>
        </authorList>
    </citation>
    <scope>NUCLEOTIDE SEQUENCE</scope>
    <source>
        <strain evidence="11">Duluth1</strain>
        <tissue evidence="11">Whole animal</tissue>
    </source>
</reference>
<feature type="domain" description="FAD-binding FR-type" evidence="10">
    <location>
        <begin position="1"/>
        <end position="108"/>
    </location>
</feature>
<gene>
    <name evidence="11" type="ORF">DPMN_110057</name>
</gene>
<keyword evidence="12" id="KW-1185">Reference proteome</keyword>
<accession>A0A9D4QNM6</accession>
<evidence type="ECO:0000256" key="3">
    <source>
        <dbReference type="ARBA" id="ARBA00022692"/>
    </source>
</evidence>
<evidence type="ECO:0000313" key="12">
    <source>
        <dbReference type="Proteomes" id="UP000828390"/>
    </source>
</evidence>
<dbReference type="Pfam" id="PF08022">
    <property type="entry name" value="FAD_binding_8"/>
    <property type="match status" value="1"/>
</dbReference>
<evidence type="ECO:0000256" key="4">
    <source>
        <dbReference type="ARBA" id="ARBA00022723"/>
    </source>
</evidence>
<name>A0A9D4QNM6_DREPO</name>
<dbReference type="InterPro" id="IPR017938">
    <property type="entry name" value="Riboflavin_synthase-like_b-brl"/>
</dbReference>